<organism evidence="2 3">
    <name type="scientific">Prorocentrum cordatum</name>
    <dbReference type="NCBI Taxonomy" id="2364126"/>
    <lineage>
        <taxon>Eukaryota</taxon>
        <taxon>Sar</taxon>
        <taxon>Alveolata</taxon>
        <taxon>Dinophyceae</taxon>
        <taxon>Prorocentrales</taxon>
        <taxon>Prorocentraceae</taxon>
        <taxon>Prorocentrum</taxon>
    </lineage>
</organism>
<proteinExistence type="predicted"/>
<comment type="caution">
    <text evidence="2">The sequence shown here is derived from an EMBL/GenBank/DDBJ whole genome shotgun (WGS) entry which is preliminary data.</text>
</comment>
<evidence type="ECO:0000259" key="1">
    <source>
        <dbReference type="SMART" id="SM01126"/>
    </source>
</evidence>
<name>A0ABN9XEM4_9DINO</name>
<dbReference type="Proteomes" id="UP001189429">
    <property type="component" value="Unassembled WGS sequence"/>
</dbReference>
<evidence type="ECO:0000313" key="3">
    <source>
        <dbReference type="Proteomes" id="UP001189429"/>
    </source>
</evidence>
<reference evidence="2" key="1">
    <citation type="submission" date="2023-10" db="EMBL/GenBank/DDBJ databases">
        <authorList>
            <person name="Chen Y."/>
            <person name="Shah S."/>
            <person name="Dougan E. K."/>
            <person name="Thang M."/>
            <person name="Chan C."/>
        </authorList>
    </citation>
    <scope>NUCLEOTIDE SEQUENCE [LARGE SCALE GENOMIC DNA]</scope>
</reference>
<gene>
    <name evidence="2" type="ORF">PCOR1329_LOCUS76011</name>
</gene>
<dbReference type="InterPro" id="IPR024445">
    <property type="entry name" value="Tnp_ISXO2-like"/>
</dbReference>
<feature type="domain" description="ISXO2-like transposase" evidence="1">
    <location>
        <begin position="263"/>
        <end position="431"/>
    </location>
</feature>
<protein>
    <recommendedName>
        <fullName evidence="1">ISXO2-like transposase domain-containing protein</fullName>
    </recommendedName>
</protein>
<sequence>MAAINPAVVLPDSLGTSLGLPGYAPGLTFGEALQHIENMKANDHPRVHVSRLDTAGHRAIADLPAQFATGKMIVHFADYLGDYEGDIQWGTLRDCAKTCDFKNMPEPFSLKKEPPGQYSMQVMGFIPDKYTCPCCGGNDYDVVHRKDKSAVFEGAQCKSWMDFLDVMTTRLYDYPKLIMGNESERHHCVIDRWVSTFQTKVASALHAAMASNGFWPKTNKKQKRKRGVQAKSRARVRAVAKAAAVRRNAGVGPRKKSEIKNYKIVAQVDEAHLNKRKPGRLARAARPQKDQVWAWGATVQGRPDVWLFRVLDHPLDAFNGKPRGRDEMLTNMHLLLKKGTVLVSDSWGATISAVKEFKKLKRWTAKDLRHELVAHSAGEIVNPNGFTTNGIEAVWSVVKRWVRRRCGGRMPSHSDREQWRAQLAELQWRKMNAHKTLDWGHTYFVPFAALAAACKPLE</sequence>
<dbReference type="EMBL" id="CAUYUJ010020413">
    <property type="protein sequence ID" value="CAK0897981.1"/>
    <property type="molecule type" value="Genomic_DNA"/>
</dbReference>
<keyword evidence="3" id="KW-1185">Reference proteome</keyword>
<accession>A0ABN9XEM4</accession>
<dbReference type="SMART" id="SM01126">
    <property type="entry name" value="DDE_Tnp_IS1595"/>
    <property type="match status" value="1"/>
</dbReference>
<evidence type="ECO:0000313" key="2">
    <source>
        <dbReference type="EMBL" id="CAK0897981.1"/>
    </source>
</evidence>